<sequence length="205" mass="22799">MGRVLALSKKLGQWGIFSSIGSSGASGSAALKHEWPTGALASQEFTWRAIRAVTISPRVESQDPSIIGGVWPLPPSGSIVVALGDRWNQVYHWVYGPIYTFLFLQRGVSALPVVLFDYAVTAQVLYFPPYYLLQDFIRSETPSCTRALEQCSAQRWEDFQALISVFLPLSWFNYSFVPSCWRGTFSGVAGLVWAIRLSNLRGIEV</sequence>
<protein>
    <submittedName>
        <fullName evidence="1">Uncharacterized protein</fullName>
    </submittedName>
</protein>
<organism evidence="1 2">
    <name type="scientific">Durusdinium trenchii</name>
    <dbReference type="NCBI Taxonomy" id="1381693"/>
    <lineage>
        <taxon>Eukaryota</taxon>
        <taxon>Sar</taxon>
        <taxon>Alveolata</taxon>
        <taxon>Dinophyceae</taxon>
        <taxon>Suessiales</taxon>
        <taxon>Symbiodiniaceae</taxon>
        <taxon>Durusdinium</taxon>
    </lineage>
</organism>
<accession>A0ABP0HNI7</accession>
<proteinExistence type="predicted"/>
<gene>
    <name evidence="1" type="ORF">CCMP2556_LOCUS2591</name>
</gene>
<evidence type="ECO:0000313" key="2">
    <source>
        <dbReference type="Proteomes" id="UP001642484"/>
    </source>
</evidence>
<dbReference type="Proteomes" id="UP001642484">
    <property type="component" value="Unassembled WGS sequence"/>
</dbReference>
<keyword evidence="2" id="KW-1185">Reference proteome</keyword>
<name>A0ABP0HNI7_9DINO</name>
<comment type="caution">
    <text evidence="1">The sequence shown here is derived from an EMBL/GenBank/DDBJ whole genome shotgun (WGS) entry which is preliminary data.</text>
</comment>
<evidence type="ECO:0000313" key="1">
    <source>
        <dbReference type="EMBL" id="CAK8991783.1"/>
    </source>
</evidence>
<dbReference type="EMBL" id="CAXAMN010001002">
    <property type="protein sequence ID" value="CAK8991783.1"/>
    <property type="molecule type" value="Genomic_DNA"/>
</dbReference>
<reference evidence="1 2" key="1">
    <citation type="submission" date="2024-02" db="EMBL/GenBank/DDBJ databases">
        <authorList>
            <person name="Chen Y."/>
            <person name="Shah S."/>
            <person name="Dougan E. K."/>
            <person name="Thang M."/>
            <person name="Chan C."/>
        </authorList>
    </citation>
    <scope>NUCLEOTIDE SEQUENCE [LARGE SCALE GENOMIC DNA]</scope>
</reference>